<evidence type="ECO:0000256" key="4">
    <source>
        <dbReference type="ARBA" id="ARBA00023136"/>
    </source>
</evidence>
<organism evidence="7 8">
    <name type="scientific">Martelella endophytica</name>
    <dbReference type="NCBI Taxonomy" id="1486262"/>
    <lineage>
        <taxon>Bacteria</taxon>
        <taxon>Pseudomonadati</taxon>
        <taxon>Pseudomonadota</taxon>
        <taxon>Alphaproteobacteria</taxon>
        <taxon>Hyphomicrobiales</taxon>
        <taxon>Aurantimonadaceae</taxon>
        <taxon>Martelella</taxon>
    </lineage>
</organism>
<evidence type="ECO:0000313" key="8">
    <source>
        <dbReference type="Proteomes" id="UP000032611"/>
    </source>
</evidence>
<evidence type="ECO:0000256" key="1">
    <source>
        <dbReference type="ARBA" id="ARBA00004141"/>
    </source>
</evidence>
<feature type="transmembrane region" description="Helical" evidence="5">
    <location>
        <begin position="181"/>
        <end position="203"/>
    </location>
</feature>
<feature type="transmembrane region" description="Helical" evidence="5">
    <location>
        <begin position="244"/>
        <end position="262"/>
    </location>
</feature>
<name>A0A0D5LWW5_MAREN</name>
<dbReference type="SUPFAM" id="SSF103473">
    <property type="entry name" value="MFS general substrate transporter"/>
    <property type="match status" value="1"/>
</dbReference>
<dbReference type="GO" id="GO:0016020">
    <property type="term" value="C:membrane"/>
    <property type="evidence" value="ECO:0007669"/>
    <property type="project" value="UniProtKB-SubCell"/>
</dbReference>
<dbReference type="Proteomes" id="UP000032611">
    <property type="component" value="Chromosome"/>
</dbReference>
<evidence type="ECO:0000313" key="7">
    <source>
        <dbReference type="EMBL" id="AJY47893.1"/>
    </source>
</evidence>
<evidence type="ECO:0000256" key="5">
    <source>
        <dbReference type="SAM" id="Phobius"/>
    </source>
</evidence>
<feature type="transmembrane region" description="Helical" evidence="5">
    <location>
        <begin position="274"/>
        <end position="295"/>
    </location>
</feature>
<feature type="transmembrane region" description="Helical" evidence="5">
    <location>
        <begin position="60"/>
        <end position="84"/>
    </location>
</feature>
<dbReference type="InterPro" id="IPR036259">
    <property type="entry name" value="MFS_trans_sf"/>
</dbReference>
<protein>
    <submittedName>
        <fullName evidence="7">MFS transporter</fullName>
    </submittedName>
</protein>
<dbReference type="InterPro" id="IPR011701">
    <property type="entry name" value="MFS"/>
</dbReference>
<feature type="transmembrane region" description="Helical" evidence="5">
    <location>
        <begin position="155"/>
        <end position="175"/>
    </location>
</feature>
<keyword evidence="3 5" id="KW-1133">Transmembrane helix</keyword>
<dbReference type="InterPro" id="IPR001958">
    <property type="entry name" value="Tet-R_TetA/multi-R_MdtG-like"/>
</dbReference>
<keyword evidence="4 5" id="KW-0472">Membrane</keyword>
<accession>A0A0D5LWW5</accession>
<dbReference type="InterPro" id="IPR020846">
    <property type="entry name" value="MFS_dom"/>
</dbReference>
<dbReference type="KEGG" id="mey:TM49_03360"/>
<dbReference type="PROSITE" id="PS50850">
    <property type="entry name" value="MFS"/>
    <property type="match status" value="1"/>
</dbReference>
<feature type="transmembrane region" description="Helical" evidence="5">
    <location>
        <begin position="369"/>
        <end position="394"/>
    </location>
</feature>
<evidence type="ECO:0000256" key="3">
    <source>
        <dbReference type="ARBA" id="ARBA00022989"/>
    </source>
</evidence>
<reference evidence="7 8" key="1">
    <citation type="journal article" date="2015" name="Genome Announc.">
        <title>Complete genome sequence of Martelella endophytica YC6887, which has antifungal activity associated with a halophyte.</title>
        <authorList>
            <person name="Khan A."/>
            <person name="Khan H."/>
            <person name="Chung E.J."/>
            <person name="Hossain M.T."/>
            <person name="Chung Y.R."/>
        </authorList>
    </citation>
    <scope>NUCLEOTIDE SEQUENCE [LARGE SCALE GENOMIC DNA]</scope>
    <source>
        <strain evidence="7">YC6887</strain>
    </source>
</reference>
<dbReference type="PATRIC" id="fig|1486262.3.peg.685"/>
<comment type="subcellular location">
    <subcellularLocation>
        <location evidence="1">Membrane</location>
        <topology evidence="1">Multi-pass membrane protein</topology>
    </subcellularLocation>
</comment>
<dbReference type="Pfam" id="PF07690">
    <property type="entry name" value="MFS_1"/>
    <property type="match status" value="1"/>
</dbReference>
<dbReference type="AlphaFoldDB" id="A0A0D5LWW5"/>
<feature type="domain" description="Major facilitator superfamily (MFS) profile" evidence="6">
    <location>
        <begin position="25"/>
        <end position="422"/>
    </location>
</feature>
<dbReference type="GO" id="GO:0022857">
    <property type="term" value="F:transmembrane transporter activity"/>
    <property type="evidence" value="ECO:0007669"/>
    <property type="project" value="InterPro"/>
</dbReference>
<feature type="transmembrane region" description="Helical" evidence="5">
    <location>
        <begin position="307"/>
        <end position="325"/>
    </location>
</feature>
<keyword evidence="2 5" id="KW-0812">Transmembrane</keyword>
<sequence>MPAQDVREEPADGAHVTGNARRRLLFSLMLNNFVLLALYCGVLGVLLPNQIAALDPANKAANLAILFAITSVFSTLTTPIAGAFSDRTRSRWGRRTPWIAAGALVGAACLFGVSFMTTFVSITVIWVMASIALNSMQPALTTVVADRFSVKNRGIAGGFVGAGMTAGVAAGPFIAGRLANQMVLAYGVFALAIAVTCVAFVLVNREKPSLDDVPREKFRLGEFLHGFWEPLKSHDFAWAFAGRFVIYMGYQGIATYLLYILMDYIKLSNDDANIMIGNLASVTFVFVVIASLGGGYLSDWMQRRKPFVFIASLFMTAAMIVPLIMPNIQGMYIYAALIGIGYGAFMSIDLALMTQVLPKTERGDNGKDLGVLTTAVNIPQIISPPMAAILLGIFNGNYQVLFIAAVIFVGLGSFCVLPIRTVR</sequence>
<dbReference type="PRINTS" id="PR01035">
    <property type="entry name" value="TCRTETA"/>
</dbReference>
<feature type="transmembrane region" description="Helical" evidence="5">
    <location>
        <begin position="331"/>
        <end position="357"/>
    </location>
</feature>
<dbReference type="Gene3D" id="1.20.1250.20">
    <property type="entry name" value="MFS general substrate transporter like domains"/>
    <property type="match status" value="2"/>
</dbReference>
<evidence type="ECO:0000259" key="6">
    <source>
        <dbReference type="PROSITE" id="PS50850"/>
    </source>
</evidence>
<gene>
    <name evidence="7" type="ORF">TM49_03360</name>
</gene>
<proteinExistence type="predicted"/>
<evidence type="ECO:0000256" key="2">
    <source>
        <dbReference type="ARBA" id="ARBA00022692"/>
    </source>
</evidence>
<keyword evidence="8" id="KW-1185">Reference proteome</keyword>
<dbReference type="EMBL" id="CP010803">
    <property type="protein sequence ID" value="AJY47893.1"/>
    <property type="molecule type" value="Genomic_DNA"/>
</dbReference>
<feature type="transmembrane region" description="Helical" evidence="5">
    <location>
        <begin position="400"/>
        <end position="419"/>
    </location>
</feature>
<feature type="transmembrane region" description="Helical" evidence="5">
    <location>
        <begin position="24"/>
        <end position="48"/>
    </location>
</feature>
<dbReference type="PANTHER" id="PTHR23528">
    <property type="match status" value="1"/>
</dbReference>
<dbReference type="PANTHER" id="PTHR23528:SF1">
    <property type="entry name" value="MAJOR FACILITATOR SUPERFAMILY (MFS) PROFILE DOMAIN-CONTAINING PROTEIN"/>
    <property type="match status" value="1"/>
</dbReference>
<feature type="transmembrane region" description="Helical" evidence="5">
    <location>
        <begin position="96"/>
        <end position="116"/>
    </location>
</feature>
<dbReference type="HOGENOM" id="CLU_040011_1_1_5"/>